<dbReference type="VEuPathDB" id="TriTrypDB:ADEAN_000825000"/>
<accession>A0A7G2CLJ5</accession>
<gene>
    <name evidence="1" type="ORF">ADEAN_000825000</name>
</gene>
<reference evidence="1 2" key="1">
    <citation type="submission" date="2020-08" db="EMBL/GenBank/DDBJ databases">
        <authorList>
            <person name="Newling K."/>
            <person name="Davey J."/>
            <person name="Forrester S."/>
        </authorList>
    </citation>
    <scope>NUCLEOTIDE SEQUENCE [LARGE SCALE GENOMIC DNA]</scope>
    <source>
        <strain evidence="2">Crithidia deanei Carvalho (ATCC PRA-265)</strain>
    </source>
</reference>
<protein>
    <submittedName>
        <fullName evidence="1">Uncharacterized protein</fullName>
    </submittedName>
</protein>
<proteinExistence type="predicted"/>
<organism evidence="1 2">
    <name type="scientific">Angomonas deanei</name>
    <dbReference type="NCBI Taxonomy" id="59799"/>
    <lineage>
        <taxon>Eukaryota</taxon>
        <taxon>Discoba</taxon>
        <taxon>Euglenozoa</taxon>
        <taxon>Kinetoplastea</taxon>
        <taxon>Metakinetoplastina</taxon>
        <taxon>Trypanosomatida</taxon>
        <taxon>Trypanosomatidae</taxon>
        <taxon>Strigomonadinae</taxon>
        <taxon>Angomonas</taxon>
    </lineage>
</organism>
<sequence>MVMRWAEGSPTFPSQHHCDKVLCAAVTEEEELFGVCLIAAGEEGEDVRAPPLMRISARCLSTFNGWPYEGETTGVVLLYVVIVQAIRRRRSGGTWRTTPGWCIQQRWLAPPPTPTR</sequence>
<evidence type="ECO:0000313" key="1">
    <source>
        <dbReference type="EMBL" id="CAD2220728.1"/>
    </source>
</evidence>
<evidence type="ECO:0000313" key="2">
    <source>
        <dbReference type="Proteomes" id="UP000515908"/>
    </source>
</evidence>
<name>A0A7G2CLJ5_9TRYP</name>
<dbReference type="EMBL" id="LR877162">
    <property type="protein sequence ID" value="CAD2220728.1"/>
    <property type="molecule type" value="Genomic_DNA"/>
</dbReference>
<dbReference type="Proteomes" id="UP000515908">
    <property type="component" value="Chromosome 18"/>
</dbReference>
<dbReference type="AlphaFoldDB" id="A0A7G2CLJ5"/>
<keyword evidence="2" id="KW-1185">Reference proteome</keyword>